<gene>
    <name evidence="1" type="ordered locus">Daro_1968</name>
</gene>
<dbReference type="KEGG" id="dar:Daro_1968"/>
<dbReference type="eggNOG" id="COG0412">
    <property type="taxonomic scope" value="Bacteria"/>
</dbReference>
<dbReference type="SUPFAM" id="SSF53474">
    <property type="entry name" value="alpha/beta-Hydrolases"/>
    <property type="match status" value="1"/>
</dbReference>
<evidence type="ECO:0008006" key="2">
    <source>
        <dbReference type="Google" id="ProtNLM"/>
    </source>
</evidence>
<reference evidence="1" key="1">
    <citation type="submission" date="2005-08" db="EMBL/GenBank/DDBJ databases">
        <title>Complete sequence of Dechloromonas aromatica RCB.</title>
        <authorList>
            <person name="Salinero K.K."/>
            <person name="Copeland A."/>
            <person name="Lucas S."/>
            <person name="Lapidus A."/>
            <person name="Barry K."/>
            <person name="Detter J.C."/>
            <person name="Glavina T."/>
            <person name="Hammon N."/>
            <person name="Israni S."/>
            <person name="Pitluck S."/>
            <person name="Di Bartolo G."/>
            <person name="Trong S."/>
            <person name="Schmutz J."/>
            <person name="Larimer F."/>
            <person name="Land M."/>
            <person name="Ivanova N."/>
            <person name="Richardson P."/>
        </authorList>
    </citation>
    <scope>NUCLEOTIDE SEQUENCE</scope>
    <source>
        <strain evidence="1">RCB</strain>
    </source>
</reference>
<proteinExistence type="predicted"/>
<dbReference type="HOGENOM" id="CLU_1382132_0_0_4"/>
<dbReference type="EMBL" id="CP000089">
    <property type="protein sequence ID" value="AAZ46714.1"/>
    <property type="molecule type" value="Genomic_DNA"/>
</dbReference>
<dbReference type="STRING" id="159087.Daro_1968"/>
<dbReference type="InterPro" id="IPR029058">
    <property type="entry name" value="AB_hydrolase_fold"/>
</dbReference>
<accession>Q47EL7</accession>
<dbReference type="AlphaFoldDB" id="Q47EL7"/>
<dbReference type="Gene3D" id="3.40.50.1820">
    <property type="entry name" value="alpha/beta hydrolase"/>
    <property type="match status" value="1"/>
</dbReference>
<sequence length="197" mass="21585">MNRHITLQTPHGSLHGQLERPDFPRGLILLARSHHVPLDTVTTARLAAQGYAVFVMELLSAHELQFADATQNVPRLTLRLIDILDMIRNDGDMQDLPLGIIASGDITPATIRAAAQRDAQVKAVVCHGGLIDRAGVQALDLLVAPLLMLFDADDTIGETSYQRATSHLRCIHERQVLEISEDPVLPVAAWFSKHLGS</sequence>
<name>Q47EL7_DECAR</name>
<dbReference type="OrthoDB" id="9179889at2"/>
<organism evidence="1">
    <name type="scientific">Dechloromonas aromatica (strain RCB)</name>
    <dbReference type="NCBI Taxonomy" id="159087"/>
    <lineage>
        <taxon>Bacteria</taxon>
        <taxon>Pseudomonadati</taxon>
        <taxon>Pseudomonadota</taxon>
        <taxon>Betaproteobacteria</taxon>
        <taxon>Rhodocyclales</taxon>
        <taxon>Azonexaceae</taxon>
        <taxon>Dechloromonas</taxon>
    </lineage>
</organism>
<protein>
    <recommendedName>
        <fullName evidence="2">Phosphoribosyltransferase</fullName>
    </recommendedName>
</protein>
<evidence type="ECO:0000313" key="1">
    <source>
        <dbReference type="EMBL" id="AAZ46714.1"/>
    </source>
</evidence>